<dbReference type="CDD" id="cd06558">
    <property type="entry name" value="crotonase-like"/>
    <property type="match status" value="1"/>
</dbReference>
<evidence type="ECO:0000313" key="6">
    <source>
        <dbReference type="EMBL" id="GAA1876000.1"/>
    </source>
</evidence>
<dbReference type="Proteomes" id="UP001500449">
    <property type="component" value="Unassembled WGS sequence"/>
</dbReference>
<dbReference type="PANTHER" id="PTHR43149:SF1">
    <property type="entry name" value="DELTA(3,5)-DELTA(2,4)-DIENOYL-COA ISOMERASE, MITOCHONDRIAL"/>
    <property type="match status" value="1"/>
</dbReference>
<organism evidence="6 7">
    <name type="scientific">Pseudonocardia ailaonensis</name>
    <dbReference type="NCBI Taxonomy" id="367279"/>
    <lineage>
        <taxon>Bacteria</taxon>
        <taxon>Bacillati</taxon>
        <taxon>Actinomycetota</taxon>
        <taxon>Actinomycetes</taxon>
        <taxon>Pseudonocardiales</taxon>
        <taxon>Pseudonocardiaceae</taxon>
        <taxon>Pseudonocardia</taxon>
    </lineage>
</organism>
<keyword evidence="7" id="KW-1185">Reference proteome</keyword>
<comment type="caution">
    <text evidence="6">The sequence shown here is derived from an EMBL/GenBank/DDBJ whole genome shotgun (WGS) entry which is preliminary data.</text>
</comment>
<dbReference type="InterPro" id="IPR001753">
    <property type="entry name" value="Enoyl-CoA_hydra/iso"/>
</dbReference>
<dbReference type="PANTHER" id="PTHR43149">
    <property type="entry name" value="ENOYL-COA HYDRATASE"/>
    <property type="match status" value="1"/>
</dbReference>
<dbReference type="Gene3D" id="3.90.226.10">
    <property type="entry name" value="2-enoyl-CoA Hydratase, Chain A, domain 1"/>
    <property type="match status" value="1"/>
</dbReference>
<dbReference type="SUPFAM" id="SSF52096">
    <property type="entry name" value="ClpP/crotonase"/>
    <property type="match status" value="1"/>
</dbReference>
<gene>
    <name evidence="6" type="ORF">GCM10009836_66620</name>
</gene>
<evidence type="ECO:0000256" key="1">
    <source>
        <dbReference type="ARBA" id="ARBA00005005"/>
    </source>
</evidence>
<evidence type="ECO:0000256" key="2">
    <source>
        <dbReference type="ARBA" id="ARBA00005254"/>
    </source>
</evidence>
<name>A0ABN2NMX6_9PSEU</name>
<dbReference type="InterPro" id="IPR014748">
    <property type="entry name" value="Enoyl-CoA_hydra_C"/>
</dbReference>
<evidence type="ECO:0000313" key="7">
    <source>
        <dbReference type="Proteomes" id="UP001500449"/>
    </source>
</evidence>
<dbReference type="EMBL" id="BAAAQK010000028">
    <property type="protein sequence ID" value="GAA1876000.1"/>
    <property type="molecule type" value="Genomic_DNA"/>
</dbReference>
<dbReference type="InterPro" id="IPR029045">
    <property type="entry name" value="ClpP/crotonase-like_dom_sf"/>
</dbReference>
<evidence type="ECO:0000256" key="5">
    <source>
        <dbReference type="ARBA" id="ARBA00023235"/>
    </source>
</evidence>
<dbReference type="InterPro" id="IPR045002">
    <property type="entry name" value="Ech1-like"/>
</dbReference>
<evidence type="ECO:0000256" key="4">
    <source>
        <dbReference type="ARBA" id="ARBA00023098"/>
    </source>
</evidence>
<keyword evidence="5" id="KW-0413">Isomerase</keyword>
<keyword evidence="3" id="KW-0276">Fatty acid metabolism</keyword>
<keyword evidence="4" id="KW-0443">Lipid metabolism</keyword>
<protein>
    <recommendedName>
        <fullName evidence="8">Enoyl-CoA hydratase</fullName>
    </recommendedName>
</protein>
<comment type="pathway">
    <text evidence="1">Lipid metabolism; fatty acid beta-oxidation.</text>
</comment>
<dbReference type="Pfam" id="PF00378">
    <property type="entry name" value="ECH_1"/>
    <property type="match status" value="1"/>
</dbReference>
<dbReference type="Gene3D" id="1.10.12.10">
    <property type="entry name" value="Lyase 2-enoyl-coa Hydratase, Chain A, domain 2"/>
    <property type="match status" value="1"/>
</dbReference>
<reference evidence="6 7" key="1">
    <citation type="journal article" date="2019" name="Int. J. Syst. Evol. Microbiol.">
        <title>The Global Catalogue of Microorganisms (GCM) 10K type strain sequencing project: providing services to taxonomists for standard genome sequencing and annotation.</title>
        <authorList>
            <consortium name="The Broad Institute Genomics Platform"/>
            <consortium name="The Broad Institute Genome Sequencing Center for Infectious Disease"/>
            <person name="Wu L."/>
            <person name="Ma J."/>
        </authorList>
    </citation>
    <scope>NUCLEOTIDE SEQUENCE [LARGE SCALE GENOMIC DNA]</scope>
    <source>
        <strain evidence="6 7">JCM 16009</strain>
    </source>
</reference>
<evidence type="ECO:0008006" key="8">
    <source>
        <dbReference type="Google" id="ProtNLM"/>
    </source>
</evidence>
<sequence>MAPDARLSVREIHWGLIPDMTGTQLLPGLVGRDHAKELTFTGRVLSGTEAVALGLATRTADDPRTAALALAHEIATRSPDAIRAAKRLLDRAGTVALAEGLAAEQQEIGALIGTPNQSEAVRAGLEHRTPAYTDPVGGSTP</sequence>
<evidence type="ECO:0000256" key="3">
    <source>
        <dbReference type="ARBA" id="ARBA00022832"/>
    </source>
</evidence>
<comment type="similarity">
    <text evidence="2">Belongs to the enoyl-CoA hydratase/isomerase family.</text>
</comment>
<proteinExistence type="inferred from homology"/>
<accession>A0ABN2NMX6</accession>